<keyword evidence="3 6" id="KW-0238">DNA-binding</keyword>
<feature type="compositionally biased region" description="Polar residues" evidence="7">
    <location>
        <begin position="1"/>
        <end position="18"/>
    </location>
</feature>
<evidence type="ECO:0000256" key="2">
    <source>
        <dbReference type="ARBA" id="ARBA00023015"/>
    </source>
</evidence>
<protein>
    <recommendedName>
        <fullName evidence="6">AT-hook motif nuclear-localized protein</fullName>
    </recommendedName>
</protein>
<comment type="function">
    <text evidence="6">Transcription factor that specifically binds AT-rich DNA sequences related to the nuclear matrix attachment regions (MARs).</text>
</comment>
<evidence type="ECO:0000256" key="7">
    <source>
        <dbReference type="SAM" id="MobiDB-lite"/>
    </source>
</evidence>
<dbReference type="GO" id="GO:0003680">
    <property type="term" value="F:minor groove of adenine-thymine-rich DNA binding"/>
    <property type="evidence" value="ECO:0007669"/>
    <property type="project" value="UniProtKB-UniRule"/>
</dbReference>
<feature type="compositionally biased region" description="Polar residues" evidence="7">
    <location>
        <begin position="301"/>
        <end position="312"/>
    </location>
</feature>
<dbReference type="PANTHER" id="PTHR31500">
    <property type="entry name" value="AT-HOOK MOTIF NUCLEAR-LOCALIZED PROTEIN 9"/>
    <property type="match status" value="1"/>
</dbReference>
<organism evidence="9 10">
    <name type="scientific">Microthlaspi erraticum</name>
    <dbReference type="NCBI Taxonomy" id="1685480"/>
    <lineage>
        <taxon>Eukaryota</taxon>
        <taxon>Viridiplantae</taxon>
        <taxon>Streptophyta</taxon>
        <taxon>Embryophyta</taxon>
        <taxon>Tracheophyta</taxon>
        <taxon>Spermatophyta</taxon>
        <taxon>Magnoliopsida</taxon>
        <taxon>eudicotyledons</taxon>
        <taxon>Gunneridae</taxon>
        <taxon>Pentapetalae</taxon>
        <taxon>rosids</taxon>
        <taxon>malvids</taxon>
        <taxon>Brassicales</taxon>
        <taxon>Brassicaceae</taxon>
        <taxon>Coluteocarpeae</taxon>
        <taxon>Microthlaspi</taxon>
    </lineage>
</organism>
<dbReference type="InterPro" id="IPR039605">
    <property type="entry name" value="AHL"/>
</dbReference>
<evidence type="ECO:0000313" key="10">
    <source>
        <dbReference type="Proteomes" id="UP000467841"/>
    </source>
</evidence>
<dbReference type="PROSITE" id="PS51742">
    <property type="entry name" value="PPC"/>
    <property type="match status" value="1"/>
</dbReference>
<sequence>MDLNASPVSVSTSDSRPMSVSPVMVTPGAEPATVEIKDGGSFSVAPVMVTAGAAPATVEINDGESLEKKRDERSRMYDTKGKSIVLSERQEDSSRMYDTKGKSIVLSERHEDSSRLMKGVGGGGDFKAHIFVVHPKEDIIGKIMSFTKNGSRSVCVLSANGEICNVKIQPLSFNSKVLTFKDSYEIISLSGTMAVSQSGEVRNETGGWRITIGGSDGFVFAGRLFGKLIAASPVQVVVGSFWPIVQNPSWYRSNESRAMIVAPTTQNGLMGSTLTRQDKQPEMGNPPPRSMNRDLCGTGSGLNKNSCPNLNE</sequence>
<comment type="subcellular location">
    <subcellularLocation>
        <location evidence="1 6">Nucleus</location>
    </subcellularLocation>
</comment>
<dbReference type="OrthoDB" id="1102246at2759"/>
<dbReference type="CDD" id="cd11378">
    <property type="entry name" value="DUF296"/>
    <property type="match status" value="1"/>
</dbReference>
<evidence type="ECO:0000256" key="1">
    <source>
        <dbReference type="ARBA" id="ARBA00004123"/>
    </source>
</evidence>
<proteinExistence type="predicted"/>
<dbReference type="PANTHER" id="PTHR31500:SF56">
    <property type="entry name" value="AT-HOOK MOTIF NUCLEAR-LOCALIZED PROTEIN"/>
    <property type="match status" value="1"/>
</dbReference>
<gene>
    <name evidence="9" type="ORF">MERR_LOCUS29308</name>
</gene>
<evidence type="ECO:0000256" key="3">
    <source>
        <dbReference type="ARBA" id="ARBA00023125"/>
    </source>
</evidence>
<evidence type="ECO:0000313" key="9">
    <source>
        <dbReference type="EMBL" id="CAA7042073.1"/>
    </source>
</evidence>
<dbReference type="Proteomes" id="UP000467841">
    <property type="component" value="Unassembled WGS sequence"/>
</dbReference>
<dbReference type="GO" id="GO:0005634">
    <property type="term" value="C:nucleus"/>
    <property type="evidence" value="ECO:0007669"/>
    <property type="project" value="UniProtKB-SubCell"/>
</dbReference>
<evidence type="ECO:0000259" key="8">
    <source>
        <dbReference type="PROSITE" id="PS51742"/>
    </source>
</evidence>
<keyword evidence="5 6" id="KW-0539">Nucleus</keyword>
<dbReference type="EMBL" id="CACVBM020001262">
    <property type="protein sequence ID" value="CAA7042073.1"/>
    <property type="molecule type" value="Genomic_DNA"/>
</dbReference>
<dbReference type="Gene3D" id="3.30.1330.80">
    <property type="entry name" value="Hypothetical protein, similar to alpha- acetolactate decarboxylase, domain 2"/>
    <property type="match status" value="1"/>
</dbReference>
<dbReference type="InterPro" id="IPR005175">
    <property type="entry name" value="PPC_dom"/>
</dbReference>
<dbReference type="Pfam" id="PF03479">
    <property type="entry name" value="PCC"/>
    <property type="match status" value="1"/>
</dbReference>
<comment type="caution">
    <text evidence="9">The sequence shown here is derived from an EMBL/GenBank/DDBJ whole genome shotgun (WGS) entry which is preliminary data.</text>
</comment>
<feature type="domain" description="PPC" evidence="8">
    <location>
        <begin position="123"/>
        <end position="263"/>
    </location>
</feature>
<evidence type="ECO:0000256" key="6">
    <source>
        <dbReference type="RuleBase" id="RU367031"/>
    </source>
</evidence>
<keyword evidence="2 6" id="KW-0805">Transcription regulation</keyword>
<name>A0A6D2JQK6_9BRAS</name>
<keyword evidence="10" id="KW-1185">Reference proteome</keyword>
<evidence type="ECO:0000256" key="5">
    <source>
        <dbReference type="ARBA" id="ARBA00023242"/>
    </source>
</evidence>
<feature type="region of interest" description="Disordered" evidence="7">
    <location>
        <begin position="1"/>
        <end position="25"/>
    </location>
</feature>
<feature type="region of interest" description="Disordered" evidence="7">
    <location>
        <begin position="267"/>
        <end position="312"/>
    </location>
</feature>
<dbReference type="AlphaFoldDB" id="A0A6D2JQK6"/>
<accession>A0A6D2JQK6</accession>
<reference evidence="9" key="1">
    <citation type="submission" date="2020-01" db="EMBL/GenBank/DDBJ databases">
        <authorList>
            <person name="Mishra B."/>
        </authorList>
    </citation>
    <scope>NUCLEOTIDE SEQUENCE [LARGE SCALE GENOMIC DNA]</scope>
</reference>
<keyword evidence="4 6" id="KW-0804">Transcription</keyword>
<comment type="domain">
    <text evidence="6">The PPC domain mediates interactions between AHL proteins.</text>
</comment>
<dbReference type="SUPFAM" id="SSF117856">
    <property type="entry name" value="AF0104/ALDC/Ptd012-like"/>
    <property type="match status" value="1"/>
</dbReference>
<evidence type="ECO:0000256" key="4">
    <source>
        <dbReference type="ARBA" id="ARBA00023163"/>
    </source>
</evidence>